<comment type="caution">
    <text evidence="2">The sequence shown here is derived from an EMBL/GenBank/DDBJ whole genome shotgun (WGS) entry which is preliminary data.</text>
</comment>
<gene>
    <name evidence="2" type="ORF">KUG47_09540</name>
</gene>
<accession>A0A949PNU0</accession>
<dbReference type="EMBL" id="JAHRVA010000003">
    <property type="protein sequence ID" value="MBV2143740.1"/>
    <property type="molecule type" value="Genomic_DNA"/>
</dbReference>
<reference evidence="2 3" key="1">
    <citation type="submission" date="2021-06" db="EMBL/GenBank/DDBJ databases">
        <title>Falsochrobactrum tianjin sp.nov., a new petroleum-degrading bacteria isolated from oily soils.</title>
        <authorList>
            <person name="Chen G."/>
            <person name="Chen H."/>
            <person name="Tian J."/>
            <person name="Qing J."/>
            <person name="Zhong L."/>
            <person name="Ma W."/>
            <person name="Song Y."/>
            <person name="Cui X."/>
            <person name="Yan B."/>
        </authorList>
    </citation>
    <scope>NUCLEOTIDE SEQUENCE [LARGE SCALE GENOMIC DNA]</scope>
    <source>
        <strain evidence="2 3">TDYN1</strain>
    </source>
</reference>
<sequence>MDTAVQQHAGRLVAALKDHAARKGWTEAETARQFGVTLPRGRELLRDQIDRFQLDELVSMAASAGLRVELRILGQGDG</sequence>
<keyword evidence="3" id="KW-1185">Reference proteome</keyword>
<dbReference type="InterPro" id="IPR039554">
    <property type="entry name" value="HigA2-like_HTH"/>
</dbReference>
<organism evidence="2 3">
    <name type="scientific">Falsochrobactrum tianjinense</name>
    <dbReference type="NCBI Taxonomy" id="2706015"/>
    <lineage>
        <taxon>Bacteria</taxon>
        <taxon>Pseudomonadati</taxon>
        <taxon>Pseudomonadota</taxon>
        <taxon>Alphaproteobacteria</taxon>
        <taxon>Hyphomicrobiales</taxon>
        <taxon>Brucellaceae</taxon>
        <taxon>Falsochrobactrum</taxon>
    </lineage>
</organism>
<name>A0A949PNU0_9HYPH</name>
<evidence type="ECO:0000313" key="3">
    <source>
        <dbReference type="Proteomes" id="UP000752297"/>
    </source>
</evidence>
<evidence type="ECO:0000313" key="2">
    <source>
        <dbReference type="EMBL" id="MBV2143740.1"/>
    </source>
</evidence>
<protein>
    <submittedName>
        <fullName evidence="2">XRE family transcriptional regulator</fullName>
    </submittedName>
</protein>
<proteinExistence type="predicted"/>
<dbReference type="Pfam" id="PF13744">
    <property type="entry name" value="HTH_37"/>
    <property type="match status" value="1"/>
</dbReference>
<dbReference type="Proteomes" id="UP000752297">
    <property type="component" value="Unassembled WGS sequence"/>
</dbReference>
<evidence type="ECO:0000259" key="1">
    <source>
        <dbReference type="Pfam" id="PF13744"/>
    </source>
</evidence>
<dbReference type="AlphaFoldDB" id="A0A949PNU0"/>
<feature type="domain" description="HigA2-like helix-turn-helix" evidence="1">
    <location>
        <begin position="11"/>
        <end position="72"/>
    </location>
</feature>
<dbReference type="RefSeq" id="WP_217677813.1">
    <property type="nucleotide sequence ID" value="NZ_JAHRVA010000003.1"/>
</dbReference>